<feature type="transmembrane region" description="Helical" evidence="1">
    <location>
        <begin position="6"/>
        <end position="24"/>
    </location>
</feature>
<dbReference type="RefSeq" id="WP_191177258.1">
    <property type="nucleotide sequence ID" value="NZ_JACWMW010000005.1"/>
</dbReference>
<name>A0ABR7XA54_9SPHI</name>
<proteinExistence type="predicted"/>
<evidence type="ECO:0000256" key="1">
    <source>
        <dbReference type="SAM" id="Phobius"/>
    </source>
</evidence>
<keyword evidence="3" id="KW-1185">Reference proteome</keyword>
<keyword evidence="1" id="KW-1133">Transmembrane helix</keyword>
<gene>
    <name evidence="2" type="ORF">IDJ75_19175</name>
</gene>
<evidence type="ECO:0008006" key="4">
    <source>
        <dbReference type="Google" id="ProtNLM"/>
    </source>
</evidence>
<protein>
    <recommendedName>
        <fullName evidence="4">ATP synthase F0 sector subunit C</fullName>
    </recommendedName>
</protein>
<dbReference type="EMBL" id="JACWMW010000005">
    <property type="protein sequence ID" value="MBD1387416.1"/>
    <property type="molecule type" value="Genomic_DNA"/>
</dbReference>
<accession>A0ABR7XA54</accession>
<comment type="caution">
    <text evidence="2">The sequence shown here is derived from an EMBL/GenBank/DDBJ whole genome shotgun (WGS) entry which is preliminary data.</text>
</comment>
<evidence type="ECO:0000313" key="2">
    <source>
        <dbReference type="EMBL" id="MBD1387416.1"/>
    </source>
</evidence>
<sequence>MENNKAPLFTFSIIAIILGVALHKQFDYENFKFEKPALAIVYFIVFAASVFFIIKGSKATTNTGNND</sequence>
<keyword evidence="1" id="KW-0812">Transmembrane</keyword>
<evidence type="ECO:0000313" key="3">
    <source>
        <dbReference type="Proteomes" id="UP000618754"/>
    </source>
</evidence>
<reference evidence="2 3" key="1">
    <citation type="submission" date="2020-09" db="EMBL/GenBank/DDBJ databases">
        <title>Novel species of Mucilaginibacter isolated from a glacier on the Tibetan Plateau.</title>
        <authorList>
            <person name="Liu Q."/>
            <person name="Xin Y.-H."/>
        </authorList>
    </citation>
    <scope>NUCLEOTIDE SEQUENCE [LARGE SCALE GENOMIC DNA]</scope>
    <source>
        <strain evidence="2 3">CGMCC 1.13878</strain>
    </source>
</reference>
<organism evidence="2 3">
    <name type="scientific">Mucilaginibacter rigui</name>
    <dbReference type="NCBI Taxonomy" id="534635"/>
    <lineage>
        <taxon>Bacteria</taxon>
        <taxon>Pseudomonadati</taxon>
        <taxon>Bacteroidota</taxon>
        <taxon>Sphingobacteriia</taxon>
        <taxon>Sphingobacteriales</taxon>
        <taxon>Sphingobacteriaceae</taxon>
        <taxon>Mucilaginibacter</taxon>
    </lineage>
</organism>
<feature type="transmembrane region" description="Helical" evidence="1">
    <location>
        <begin position="36"/>
        <end position="54"/>
    </location>
</feature>
<keyword evidence="1" id="KW-0472">Membrane</keyword>
<dbReference type="Proteomes" id="UP000618754">
    <property type="component" value="Unassembled WGS sequence"/>
</dbReference>